<keyword evidence="2" id="KW-0175">Coiled coil</keyword>
<evidence type="ECO:0000256" key="1">
    <source>
        <dbReference type="ARBA" id="ARBA00022737"/>
    </source>
</evidence>
<name>A0A9D3SCA1_ANGAN</name>
<keyword evidence="4" id="KW-1185">Reference proteome</keyword>
<gene>
    <name evidence="3" type="ORF">ANANG_G00024540</name>
</gene>
<feature type="coiled-coil region" evidence="2">
    <location>
        <begin position="50"/>
        <end position="123"/>
    </location>
</feature>
<comment type="caution">
    <text evidence="3">The sequence shown here is derived from an EMBL/GenBank/DDBJ whole genome shotgun (WGS) entry which is preliminary data.</text>
</comment>
<sequence>MRGLFQGGRVCVWSFPGTGTLGLEAMDWQKRCVALEMQLLRFRLQAGKIRELLAEKMQELEQRVTEADQRAENAEKQVHVMEAKLKSANLQPSESENSLYRRYQELTNQVQEKDMVIKRLELQLEKQNLVRAQEAKIIEEKAAKIKEWVTFKFKEMEMENHQLKMANTKQAEQILALKDKLQTLLECPMSSGTPASPPADSHLVPCSPLYPPSSPGSPTAPDCPGFIHSVNSPEVKKKFSENPGCGSHGVFLTSSLMRSPCHDRGDPLSLGCSWDGPTQDREDPGPWWWCQRPMFLAGAGRESQDLGE</sequence>
<reference evidence="3" key="1">
    <citation type="submission" date="2021-01" db="EMBL/GenBank/DDBJ databases">
        <title>A chromosome-scale assembly of European eel, Anguilla anguilla.</title>
        <authorList>
            <person name="Henkel C."/>
            <person name="Jong-Raadsen S.A."/>
            <person name="Dufour S."/>
            <person name="Weltzien F.-A."/>
            <person name="Palstra A.P."/>
            <person name="Pelster B."/>
            <person name="Spaink H.P."/>
            <person name="Van Den Thillart G.E."/>
            <person name="Jansen H."/>
            <person name="Zahm M."/>
            <person name="Klopp C."/>
            <person name="Cedric C."/>
            <person name="Louis A."/>
            <person name="Berthelot C."/>
            <person name="Parey E."/>
            <person name="Roest Crollius H."/>
            <person name="Montfort J."/>
            <person name="Robinson-Rechavi M."/>
            <person name="Bucao C."/>
            <person name="Bouchez O."/>
            <person name="Gislard M."/>
            <person name="Lluch J."/>
            <person name="Milhes M."/>
            <person name="Lampietro C."/>
            <person name="Lopez Roques C."/>
            <person name="Donnadieu C."/>
            <person name="Braasch I."/>
            <person name="Desvignes T."/>
            <person name="Postlethwait J."/>
            <person name="Bobe J."/>
            <person name="Guiguen Y."/>
            <person name="Dirks R."/>
        </authorList>
    </citation>
    <scope>NUCLEOTIDE SEQUENCE</scope>
    <source>
        <strain evidence="3">Tag_6206</strain>
        <tissue evidence="3">Liver</tissue>
    </source>
</reference>
<dbReference type="PANTHER" id="PTHR22903">
    <property type="entry name" value="PLEKHH PROTEIN"/>
    <property type="match status" value="1"/>
</dbReference>
<organism evidence="3 4">
    <name type="scientific">Anguilla anguilla</name>
    <name type="common">European freshwater eel</name>
    <name type="synonym">Muraena anguilla</name>
    <dbReference type="NCBI Taxonomy" id="7936"/>
    <lineage>
        <taxon>Eukaryota</taxon>
        <taxon>Metazoa</taxon>
        <taxon>Chordata</taxon>
        <taxon>Craniata</taxon>
        <taxon>Vertebrata</taxon>
        <taxon>Euteleostomi</taxon>
        <taxon>Actinopterygii</taxon>
        <taxon>Neopterygii</taxon>
        <taxon>Teleostei</taxon>
        <taxon>Anguilliformes</taxon>
        <taxon>Anguillidae</taxon>
        <taxon>Anguilla</taxon>
    </lineage>
</organism>
<protein>
    <submittedName>
        <fullName evidence="3">Uncharacterized protein</fullName>
    </submittedName>
</protein>
<proteinExistence type="predicted"/>
<evidence type="ECO:0000313" key="4">
    <source>
        <dbReference type="Proteomes" id="UP001044222"/>
    </source>
</evidence>
<dbReference type="AlphaFoldDB" id="A0A9D3SCA1"/>
<dbReference type="PANTHER" id="PTHR22903:SF4">
    <property type="entry name" value="PLECKSTRIN HOMOLOGY DOMAIN-CONTAINING FAMILY H MEMBER 1"/>
    <property type="match status" value="1"/>
</dbReference>
<accession>A0A9D3SCA1</accession>
<evidence type="ECO:0000256" key="2">
    <source>
        <dbReference type="SAM" id="Coils"/>
    </source>
</evidence>
<keyword evidence="1" id="KW-0677">Repeat</keyword>
<dbReference type="Proteomes" id="UP001044222">
    <property type="component" value="Unassembled WGS sequence"/>
</dbReference>
<evidence type="ECO:0000313" key="3">
    <source>
        <dbReference type="EMBL" id="KAG5857922.1"/>
    </source>
</evidence>
<dbReference type="EMBL" id="JAFIRN010000001">
    <property type="protein sequence ID" value="KAG5857922.1"/>
    <property type="molecule type" value="Genomic_DNA"/>
</dbReference>